<evidence type="ECO:0000256" key="3">
    <source>
        <dbReference type="ARBA" id="ARBA00022989"/>
    </source>
</evidence>
<dbReference type="GO" id="GO:0012505">
    <property type="term" value="C:endomembrane system"/>
    <property type="evidence" value="ECO:0007669"/>
    <property type="project" value="UniProtKB-SubCell"/>
</dbReference>
<evidence type="ECO:0000313" key="6">
    <source>
        <dbReference type="EMBL" id="GLW66051.1"/>
    </source>
</evidence>
<comment type="subcellular location">
    <subcellularLocation>
        <location evidence="1">Endomembrane system</location>
        <topology evidence="1">Multi-pass membrane protein</topology>
    </subcellularLocation>
</comment>
<proteinExistence type="predicted"/>
<comment type="caution">
    <text evidence="6">The sequence shown here is derived from an EMBL/GenBank/DDBJ whole genome shotgun (WGS) entry which is preliminary data.</text>
</comment>
<dbReference type="Pfam" id="PF04191">
    <property type="entry name" value="PEMT"/>
    <property type="match status" value="1"/>
</dbReference>
<dbReference type="RefSeq" id="WP_067909542.1">
    <property type="nucleotide sequence ID" value="NZ_BSRZ01000012.1"/>
</dbReference>
<dbReference type="PANTHER" id="PTHR12714:SF9">
    <property type="entry name" value="PROTEIN-S-ISOPRENYLCYSTEINE O-METHYLTRANSFERASE"/>
    <property type="match status" value="1"/>
</dbReference>
<dbReference type="Proteomes" id="UP001165124">
    <property type="component" value="Unassembled WGS sequence"/>
</dbReference>
<protein>
    <recommendedName>
        <fullName evidence="8">Isoprenylcysteine carboxylmethyltransferase family protein</fullName>
    </recommendedName>
</protein>
<evidence type="ECO:0000313" key="7">
    <source>
        <dbReference type="Proteomes" id="UP001165124"/>
    </source>
</evidence>
<evidence type="ECO:0000256" key="4">
    <source>
        <dbReference type="ARBA" id="ARBA00023136"/>
    </source>
</evidence>
<dbReference type="AlphaFoldDB" id="A0A9W6Q024"/>
<evidence type="ECO:0000256" key="1">
    <source>
        <dbReference type="ARBA" id="ARBA00004127"/>
    </source>
</evidence>
<dbReference type="InterPro" id="IPR007318">
    <property type="entry name" value="Phopholipid_MeTrfase"/>
</dbReference>
<feature type="transmembrane region" description="Helical" evidence="5">
    <location>
        <begin position="78"/>
        <end position="98"/>
    </location>
</feature>
<keyword evidence="4 5" id="KW-0472">Membrane</keyword>
<keyword evidence="7" id="KW-1185">Reference proteome</keyword>
<feature type="transmembrane region" description="Helical" evidence="5">
    <location>
        <begin position="45"/>
        <end position="66"/>
    </location>
</feature>
<feature type="transmembrane region" description="Helical" evidence="5">
    <location>
        <begin position="131"/>
        <end position="157"/>
    </location>
</feature>
<evidence type="ECO:0008006" key="8">
    <source>
        <dbReference type="Google" id="ProtNLM"/>
    </source>
</evidence>
<keyword evidence="2 5" id="KW-0812">Transmembrane</keyword>
<gene>
    <name evidence="6" type="ORF">Arub01_42950</name>
</gene>
<dbReference type="Gene3D" id="1.20.120.1630">
    <property type="match status" value="1"/>
</dbReference>
<evidence type="ECO:0000256" key="2">
    <source>
        <dbReference type="ARBA" id="ARBA00022692"/>
    </source>
</evidence>
<reference evidence="6" key="1">
    <citation type="submission" date="2023-02" db="EMBL/GenBank/DDBJ databases">
        <title>Actinomadura rubrobrunea NBRC 14622.</title>
        <authorList>
            <person name="Ichikawa N."/>
            <person name="Sato H."/>
            <person name="Tonouchi N."/>
        </authorList>
    </citation>
    <scope>NUCLEOTIDE SEQUENCE</scope>
    <source>
        <strain evidence="6">NBRC 14622</strain>
    </source>
</reference>
<dbReference type="EMBL" id="BSRZ01000012">
    <property type="protein sequence ID" value="GLW66051.1"/>
    <property type="molecule type" value="Genomic_DNA"/>
</dbReference>
<accession>A0A9W6Q024</accession>
<dbReference type="GO" id="GO:0016740">
    <property type="term" value="F:transferase activity"/>
    <property type="evidence" value="ECO:0007669"/>
    <property type="project" value="UniProtKB-ARBA"/>
</dbReference>
<name>A0A9W6Q024_9ACTN</name>
<sequence length="200" mass="20890">MALTALTVYLLWAALALGLRSWLQWRRTGDTGFRGGGLRRGTVQWWARMLFVVALITGAAGPIAALAGLGPIGFLDRLAVQISGTVLAAAGAAATLAAQASMGSSWRIVVDDNERTGLVTGGAFAVVRNPIFTAMIVTAAGLAAMVPNVISLVGLALTVTAIHVQVRAVEEPYLLRVHGDAYRGYAARVGRFLPGIGRLP</sequence>
<evidence type="ECO:0000256" key="5">
    <source>
        <dbReference type="SAM" id="Phobius"/>
    </source>
</evidence>
<organism evidence="6 7">
    <name type="scientific">Actinomadura rubrobrunea</name>
    <dbReference type="NCBI Taxonomy" id="115335"/>
    <lineage>
        <taxon>Bacteria</taxon>
        <taxon>Bacillati</taxon>
        <taxon>Actinomycetota</taxon>
        <taxon>Actinomycetes</taxon>
        <taxon>Streptosporangiales</taxon>
        <taxon>Thermomonosporaceae</taxon>
        <taxon>Actinomadura</taxon>
    </lineage>
</organism>
<dbReference type="PANTHER" id="PTHR12714">
    <property type="entry name" value="PROTEIN-S ISOPRENYLCYSTEINE O-METHYLTRANSFERASE"/>
    <property type="match status" value="1"/>
</dbReference>
<keyword evidence="3 5" id="KW-1133">Transmembrane helix</keyword>